<dbReference type="InterPro" id="IPR003018">
    <property type="entry name" value="GAF"/>
</dbReference>
<feature type="transmembrane region" description="Helical" evidence="1">
    <location>
        <begin position="389"/>
        <end position="410"/>
    </location>
</feature>
<keyword evidence="4" id="KW-1185">Reference proteome</keyword>
<feature type="transmembrane region" description="Helical" evidence="1">
    <location>
        <begin position="342"/>
        <end position="360"/>
    </location>
</feature>
<feature type="transmembrane region" description="Helical" evidence="1">
    <location>
        <begin position="229"/>
        <end position="248"/>
    </location>
</feature>
<evidence type="ECO:0000259" key="2">
    <source>
        <dbReference type="SMART" id="SM00065"/>
    </source>
</evidence>
<keyword evidence="1" id="KW-0472">Membrane</keyword>
<proteinExistence type="predicted"/>
<dbReference type="SUPFAM" id="SSF55781">
    <property type="entry name" value="GAF domain-like"/>
    <property type="match status" value="1"/>
</dbReference>
<evidence type="ECO:0000313" key="4">
    <source>
        <dbReference type="Proteomes" id="UP000005104"/>
    </source>
</evidence>
<dbReference type="Pfam" id="PF02517">
    <property type="entry name" value="Rce1-like"/>
    <property type="match status" value="1"/>
</dbReference>
<keyword evidence="1" id="KW-1133">Transmembrane helix</keyword>
<dbReference type="SMART" id="SM00065">
    <property type="entry name" value="GAF"/>
    <property type="match status" value="1"/>
</dbReference>
<feature type="transmembrane region" description="Helical" evidence="1">
    <location>
        <begin position="200"/>
        <end position="217"/>
    </location>
</feature>
<evidence type="ECO:0000313" key="3">
    <source>
        <dbReference type="EMBL" id="EHQ88905.1"/>
    </source>
</evidence>
<dbReference type="eggNOG" id="COG1266">
    <property type="taxonomic scope" value="Bacteria"/>
</dbReference>
<dbReference type="InterPro" id="IPR029016">
    <property type="entry name" value="GAF-like_dom_sf"/>
</dbReference>
<gene>
    <name evidence="3" type="ORF">DesyoDRAFT_1777</name>
</gene>
<dbReference type="eggNOG" id="COG2203">
    <property type="taxonomic scope" value="Bacteria"/>
</dbReference>
<dbReference type="Proteomes" id="UP000005104">
    <property type="component" value="Chromosome"/>
</dbReference>
<evidence type="ECO:0000256" key="1">
    <source>
        <dbReference type="SAM" id="Phobius"/>
    </source>
</evidence>
<dbReference type="AlphaFoldDB" id="H5Y3D6"/>
<dbReference type="Pfam" id="PF01590">
    <property type="entry name" value="GAF"/>
    <property type="match status" value="1"/>
</dbReference>
<dbReference type="InterPro" id="IPR003675">
    <property type="entry name" value="Rce1/LyrA-like_dom"/>
</dbReference>
<dbReference type="HOGENOM" id="CLU_668569_0_0_9"/>
<dbReference type="RefSeq" id="WP_007781899.1">
    <property type="nucleotide sequence ID" value="NZ_CM001441.1"/>
</dbReference>
<name>H5Y3D6_9FIRM</name>
<dbReference type="OrthoDB" id="9798833at2"/>
<dbReference type="Gene3D" id="3.30.450.40">
    <property type="match status" value="1"/>
</dbReference>
<organism evidence="3 4">
    <name type="scientific">Desulfosporosinus youngiae DSM 17734</name>
    <dbReference type="NCBI Taxonomy" id="768710"/>
    <lineage>
        <taxon>Bacteria</taxon>
        <taxon>Bacillati</taxon>
        <taxon>Bacillota</taxon>
        <taxon>Clostridia</taxon>
        <taxon>Eubacteriales</taxon>
        <taxon>Desulfitobacteriaceae</taxon>
        <taxon>Desulfosporosinus</taxon>
    </lineage>
</organism>
<feature type="transmembrane region" description="Helical" evidence="1">
    <location>
        <begin position="269"/>
        <end position="290"/>
    </location>
</feature>
<protein>
    <submittedName>
        <fullName evidence="3">GAF domain-containing protein</fullName>
    </submittedName>
</protein>
<dbReference type="GO" id="GO:0080120">
    <property type="term" value="P:CAAX-box protein maturation"/>
    <property type="evidence" value="ECO:0007669"/>
    <property type="project" value="UniProtKB-ARBA"/>
</dbReference>
<feature type="transmembrane region" description="Helical" evidence="1">
    <location>
        <begin position="310"/>
        <end position="330"/>
    </location>
</feature>
<sequence>MEKQENNLNYQEFTFALSRIAIALTSETDLNNLFQLIVSEMLEIANCDACSLFLREYEPDRLVFQATRTLSLEKKQSQHLSTFKAKPVSLEKQSIAGFTALTGRTVNIADCYALSEKEEFKFNSSYDKATHYQTISMLVVPMKLQDGTIVGVIQLINKFDGNNKIVPFPKQLEEVISAVASQAAVAIHNSRLKCIQSESSFTFVALVLSLCVYTFFLGVIDPEANDNSYTIVTLLICLYFIVISIALIRRSELPISKFGLSFKNLKPSLIESGVVTVIILILITLLKIEAIKSWAVFQGYPVIDFGLIDWAFYLYLLIAPFQEFIARGVIQGTVERIMPGKYNSLWAIVVASMLFSVSHVFYSFELAMLTSVSGFLWGYLYMRHRTIIGISISHFLIGNYLVLTHFWSIII</sequence>
<accession>H5Y3D6</accession>
<keyword evidence="1" id="KW-0812">Transmembrane</keyword>
<reference evidence="3 4" key="1">
    <citation type="submission" date="2011-11" db="EMBL/GenBank/DDBJ databases">
        <title>The Noncontiguous Finished genome of Desulfosporosinus youngiae DSM 17734.</title>
        <authorList>
            <consortium name="US DOE Joint Genome Institute (JGI-PGF)"/>
            <person name="Lucas S."/>
            <person name="Han J."/>
            <person name="Lapidus A."/>
            <person name="Cheng J.-F."/>
            <person name="Goodwin L."/>
            <person name="Pitluck S."/>
            <person name="Peters L."/>
            <person name="Ovchinnikova G."/>
            <person name="Lu M."/>
            <person name="Land M.L."/>
            <person name="Hauser L."/>
            <person name="Pester M."/>
            <person name="Spring S."/>
            <person name="Ollivier B."/>
            <person name="Rattei T."/>
            <person name="Klenk H.-P."/>
            <person name="Wagner M."/>
            <person name="Loy A."/>
            <person name="Woyke T.J."/>
        </authorList>
    </citation>
    <scope>NUCLEOTIDE SEQUENCE [LARGE SCALE GENOMIC DNA]</scope>
    <source>
        <strain evidence="3 4">DSM 17734</strain>
    </source>
</reference>
<feature type="domain" description="GAF" evidence="2">
    <location>
        <begin position="29"/>
        <end position="197"/>
    </location>
</feature>
<dbReference type="STRING" id="768710.DesyoDRAFT_1777"/>
<dbReference type="EMBL" id="CM001441">
    <property type="protein sequence ID" value="EHQ88905.1"/>
    <property type="molecule type" value="Genomic_DNA"/>
</dbReference>
<dbReference type="GO" id="GO:0004175">
    <property type="term" value="F:endopeptidase activity"/>
    <property type="evidence" value="ECO:0007669"/>
    <property type="project" value="UniProtKB-ARBA"/>
</dbReference>